<feature type="compositionally biased region" description="Polar residues" evidence="1">
    <location>
        <begin position="220"/>
        <end position="236"/>
    </location>
</feature>
<dbReference type="Proteomes" id="UP000828390">
    <property type="component" value="Unassembled WGS sequence"/>
</dbReference>
<reference evidence="2" key="2">
    <citation type="submission" date="2020-11" db="EMBL/GenBank/DDBJ databases">
        <authorList>
            <person name="McCartney M.A."/>
            <person name="Auch B."/>
            <person name="Kono T."/>
            <person name="Mallez S."/>
            <person name="Becker A."/>
            <person name="Gohl D.M."/>
            <person name="Silverstein K.A.T."/>
            <person name="Koren S."/>
            <person name="Bechman K.B."/>
            <person name="Herman A."/>
            <person name="Abrahante J.E."/>
            <person name="Garbe J."/>
        </authorList>
    </citation>
    <scope>NUCLEOTIDE SEQUENCE</scope>
    <source>
        <strain evidence="2">Duluth1</strain>
        <tissue evidence="2">Whole animal</tissue>
    </source>
</reference>
<feature type="compositionally biased region" description="Polar residues" evidence="1">
    <location>
        <begin position="367"/>
        <end position="389"/>
    </location>
</feature>
<accession>A0A9D4LRA5</accession>
<protein>
    <submittedName>
        <fullName evidence="2">Uncharacterized protein</fullName>
    </submittedName>
</protein>
<feature type="region of interest" description="Disordered" evidence="1">
    <location>
        <begin position="220"/>
        <end position="286"/>
    </location>
</feature>
<dbReference type="AlphaFoldDB" id="A0A9D4LRA5"/>
<evidence type="ECO:0000313" key="2">
    <source>
        <dbReference type="EMBL" id="KAH3863258.1"/>
    </source>
</evidence>
<proteinExistence type="predicted"/>
<keyword evidence="3" id="KW-1185">Reference proteome</keyword>
<feature type="region of interest" description="Disordered" evidence="1">
    <location>
        <begin position="434"/>
        <end position="455"/>
    </location>
</feature>
<feature type="compositionally biased region" description="Polar residues" evidence="1">
    <location>
        <begin position="333"/>
        <end position="358"/>
    </location>
</feature>
<evidence type="ECO:0000256" key="1">
    <source>
        <dbReference type="SAM" id="MobiDB-lite"/>
    </source>
</evidence>
<evidence type="ECO:0000313" key="3">
    <source>
        <dbReference type="Proteomes" id="UP000828390"/>
    </source>
</evidence>
<organism evidence="2 3">
    <name type="scientific">Dreissena polymorpha</name>
    <name type="common">Zebra mussel</name>
    <name type="synonym">Mytilus polymorpha</name>
    <dbReference type="NCBI Taxonomy" id="45954"/>
    <lineage>
        <taxon>Eukaryota</taxon>
        <taxon>Metazoa</taxon>
        <taxon>Spiralia</taxon>
        <taxon>Lophotrochozoa</taxon>
        <taxon>Mollusca</taxon>
        <taxon>Bivalvia</taxon>
        <taxon>Autobranchia</taxon>
        <taxon>Heteroconchia</taxon>
        <taxon>Euheterodonta</taxon>
        <taxon>Imparidentia</taxon>
        <taxon>Neoheterodontei</taxon>
        <taxon>Myida</taxon>
        <taxon>Dreissenoidea</taxon>
        <taxon>Dreissenidae</taxon>
        <taxon>Dreissena</taxon>
    </lineage>
</organism>
<comment type="caution">
    <text evidence="2">The sequence shown here is derived from an EMBL/GenBank/DDBJ whole genome shotgun (WGS) entry which is preliminary data.</text>
</comment>
<feature type="region of interest" description="Disordered" evidence="1">
    <location>
        <begin position="322"/>
        <end position="422"/>
    </location>
</feature>
<feature type="compositionally biased region" description="Polar residues" evidence="1">
    <location>
        <begin position="248"/>
        <end position="280"/>
    </location>
</feature>
<sequence>MWSSDAKLLDNQEGKYFISIISSAVTDKASDKLALKTSNSQTEPISWLNNANISTADGVYISMDRLNRKRRQVKRENNGRVFLLANTNLPRNETVDLDKFKGEVVMVLPQHYNVNNSSQNSSEVTQHLVTVETFKSVRDILKAMQENNSIPKTVLSEVLQRQPAIQKIPDLNSVELGALVSDNPKMDIGFSSPQDGNKVTLTTEQLRVILSALLRVSSSKLPTESTSQPVHSQQPQEDNHGNIGPVPNLNTRSSQPITRQPQSNNERSVQRQQTQHTLPVSQPLPRVQASIPQFTQPMHTQPPIRPQNIPDQGNNMVRFIQQSQSTGQSPSSVPNTIQPQLTMQRPTSSQRIISSPGNAPQRPLVRTATSSNMLGLSHQSPSQPGTTRLQQQSSQRGVIQQRRSQPQQPSGPPDPFTSRFHSGFQQGSTLLVQPAMDFSPPGASQGAPNMPFPGPAPFGFEPPGMGTFGPVFDLPFLGQTML</sequence>
<feature type="compositionally biased region" description="Low complexity" evidence="1">
    <location>
        <begin position="322"/>
        <end position="332"/>
    </location>
</feature>
<gene>
    <name evidence="2" type="ORF">DPMN_026238</name>
</gene>
<feature type="compositionally biased region" description="Low complexity" evidence="1">
    <location>
        <begin position="390"/>
        <end position="408"/>
    </location>
</feature>
<reference evidence="2" key="1">
    <citation type="journal article" date="2019" name="bioRxiv">
        <title>The Genome of the Zebra Mussel, Dreissena polymorpha: A Resource for Invasive Species Research.</title>
        <authorList>
            <person name="McCartney M.A."/>
            <person name="Auch B."/>
            <person name="Kono T."/>
            <person name="Mallez S."/>
            <person name="Zhang Y."/>
            <person name="Obille A."/>
            <person name="Becker A."/>
            <person name="Abrahante J.E."/>
            <person name="Garbe J."/>
            <person name="Badalamenti J.P."/>
            <person name="Herman A."/>
            <person name="Mangelson H."/>
            <person name="Liachko I."/>
            <person name="Sullivan S."/>
            <person name="Sone E.D."/>
            <person name="Koren S."/>
            <person name="Silverstein K.A.T."/>
            <person name="Beckman K.B."/>
            <person name="Gohl D.M."/>
        </authorList>
    </citation>
    <scope>NUCLEOTIDE SEQUENCE</scope>
    <source>
        <strain evidence="2">Duluth1</strain>
        <tissue evidence="2">Whole animal</tissue>
    </source>
</reference>
<dbReference type="EMBL" id="JAIWYP010000002">
    <property type="protein sequence ID" value="KAH3863258.1"/>
    <property type="molecule type" value="Genomic_DNA"/>
</dbReference>
<name>A0A9D4LRA5_DREPO</name>